<evidence type="ECO:0000313" key="3">
    <source>
        <dbReference type="Proteomes" id="UP000694846"/>
    </source>
</evidence>
<name>A0A8B8GT98_9HEMI</name>
<dbReference type="Proteomes" id="UP000694846">
    <property type="component" value="Unplaced"/>
</dbReference>
<evidence type="ECO:0000256" key="2">
    <source>
        <dbReference type="SAM" id="MobiDB-lite"/>
    </source>
</evidence>
<sequence>MLINERTNKLINSIREVKIDGRMALVSLYDDLPHFEYDLTINNLENSIKKLKNLIQELNQQVKKLENENSCFKSLNLILSKNISSLYKTAKYEIQRKDKIIEELRKSKMYATATSKMFSYSNSLPLEKMQNNQYSNKNNDIEHVITVTEKSNILNENNKDNLTNVLIQPNYNIPKTVYNTRLCKKLVQQNQINESKNKVPISIQSNNIISTGKNTQDKNEKLNNDKNVIKGMVTPSIHNDLENNPNSTLIICKSDSTSNDCLYNTTPINQFENSEKEKENVSTESFFTSLKQPIKIKKKMVIAPATIGVPNTLNENLSKSRNLVRETIAEEKYTEENNYTKLNDVRKSSHEICTSPSANKELNSSTRIVKCLSLSNEIKSPFLTKQKSNQLECKSPTINHVNNSTESIQLNNSVEHKDKSSRQSLPDQTGIPSTNIEVEQVPFRRKTIFIGMDNTKTNVIRKSSHKACTSSSVNKEFNASPSNEIKSPISYKQKNSQLESKSFNIIKVNNSKESIKLTDSVDDSSKVKSSRPSLPDQTSIPSTNIEVEQVPFKRKTIVKEMDNNTKLNDVKKSSHETCTSPSVDKKFNISTRVVKCLSLSNEIKSPISSKKKNSQFECKSPTINHVNNSTESIQLNNSVEHKDKSSRQSLPDQTGIPSTNIEVEQVPFRRKTIFIGMDNTKTNVIRKSSHKACTSSSVNKEFNASPSNEIKSPISYKQKNSQLESKSFNIIKVNNSKESIKLTDSVDDSSKVKSSRPSLPDQTSIPSTNIEVEQVPFKRKTIVKEMDNNTKLNDVKKSSHETCTSPSVDKKFNISTRVVKCLSLSNEIKSPISSKKKNSQFECKSPTINHVNNSTESIQLNDSVVRSSKNISSRKNLPEQSSLPFTNTEVEQVPFKRKTVVKGKDNNTKLNDVGKSLHKTCTTPTNYKEYSSSTSIVKSLSPSIDIKSPISSKQKNSQSKSPNIIHVNNSIESIQLNDSVEHSSKEISTKISIPSINIEVEQGSIFRCSGARKVIKHSRPDDNKQETKKGKHVQLITIQDHFSQPFPSFYGAKKIDIDVSKNSIHIEKVVESSSLFYVPLVKRRRTMNFGNADS</sequence>
<accession>A0A8B8GT98</accession>
<gene>
    <name evidence="4" type="primary">LOC112694294</name>
</gene>
<protein>
    <submittedName>
        <fullName evidence="4">Protein PF14_0175-like</fullName>
    </submittedName>
</protein>
<proteinExistence type="predicted"/>
<feature type="compositionally biased region" description="Polar residues" evidence="2">
    <location>
        <begin position="647"/>
        <end position="660"/>
    </location>
</feature>
<feature type="region of interest" description="Disordered" evidence="2">
    <location>
        <begin position="747"/>
        <end position="766"/>
    </location>
</feature>
<organism evidence="3 4">
    <name type="scientific">Sipha flava</name>
    <name type="common">yellow sugarcane aphid</name>
    <dbReference type="NCBI Taxonomy" id="143950"/>
    <lineage>
        <taxon>Eukaryota</taxon>
        <taxon>Metazoa</taxon>
        <taxon>Ecdysozoa</taxon>
        <taxon>Arthropoda</taxon>
        <taxon>Hexapoda</taxon>
        <taxon>Insecta</taxon>
        <taxon>Pterygota</taxon>
        <taxon>Neoptera</taxon>
        <taxon>Paraneoptera</taxon>
        <taxon>Hemiptera</taxon>
        <taxon>Sternorrhyncha</taxon>
        <taxon>Aphidomorpha</taxon>
        <taxon>Aphidoidea</taxon>
        <taxon>Aphididae</taxon>
        <taxon>Sipha</taxon>
    </lineage>
</organism>
<feature type="region of interest" description="Disordered" evidence="2">
    <location>
        <begin position="415"/>
        <end position="437"/>
    </location>
</feature>
<feature type="compositionally biased region" description="Polar residues" evidence="2">
    <location>
        <begin position="422"/>
        <end position="437"/>
    </location>
</feature>
<feature type="region of interest" description="Disordered" evidence="2">
    <location>
        <begin position="521"/>
        <end position="541"/>
    </location>
</feature>
<keyword evidence="1" id="KW-0175">Coiled coil</keyword>
<dbReference type="AlphaFoldDB" id="A0A8B8GT98"/>
<feature type="compositionally biased region" description="Polar residues" evidence="2">
    <location>
        <begin position="756"/>
        <end position="766"/>
    </location>
</feature>
<evidence type="ECO:0000256" key="1">
    <source>
        <dbReference type="SAM" id="Coils"/>
    </source>
</evidence>
<evidence type="ECO:0000313" key="4">
    <source>
        <dbReference type="RefSeq" id="XP_025425502.1"/>
    </source>
</evidence>
<feature type="coiled-coil region" evidence="1">
    <location>
        <begin position="37"/>
        <end position="75"/>
    </location>
</feature>
<feature type="region of interest" description="Disordered" evidence="2">
    <location>
        <begin position="640"/>
        <end position="660"/>
    </location>
</feature>
<dbReference type="OrthoDB" id="1938039at2759"/>
<dbReference type="GeneID" id="112694294"/>
<reference evidence="4" key="1">
    <citation type="submission" date="2025-08" db="UniProtKB">
        <authorList>
            <consortium name="RefSeq"/>
        </authorList>
    </citation>
    <scope>IDENTIFICATION</scope>
</reference>
<dbReference type="RefSeq" id="XP_025425502.1">
    <property type="nucleotide sequence ID" value="XM_025569717.1"/>
</dbReference>
<feature type="compositionally biased region" description="Polar residues" evidence="2">
    <location>
        <begin position="531"/>
        <end position="541"/>
    </location>
</feature>
<keyword evidence="3" id="KW-1185">Reference proteome</keyword>